<gene>
    <name evidence="2" type="ORF">AYW79_11950</name>
</gene>
<accession>A0A853K893</accession>
<dbReference type="SUPFAM" id="SSF56024">
    <property type="entry name" value="Phospholipase D/nuclease"/>
    <property type="match status" value="1"/>
</dbReference>
<dbReference type="AlphaFoldDB" id="A0A853K893"/>
<evidence type="ECO:0000313" key="3">
    <source>
        <dbReference type="Proteomes" id="UP000077421"/>
    </source>
</evidence>
<comment type="caution">
    <text evidence="2">The sequence shown here is derived from an EMBL/GenBank/DDBJ whole genome shotgun (WGS) entry which is preliminary data.</text>
</comment>
<dbReference type="InterPro" id="IPR001736">
    <property type="entry name" value="PLipase_D/transphosphatidylase"/>
</dbReference>
<dbReference type="SMART" id="SM00155">
    <property type="entry name" value="PLDc"/>
    <property type="match status" value="1"/>
</dbReference>
<dbReference type="Pfam" id="PF13091">
    <property type="entry name" value="PLDc_2"/>
    <property type="match status" value="1"/>
</dbReference>
<name>A0A853K893_9BACL</name>
<proteinExistence type="predicted"/>
<organism evidence="2 3">
    <name type="scientific">Ferroacidibacillus organovorans</name>
    <dbReference type="NCBI Taxonomy" id="1765683"/>
    <lineage>
        <taxon>Bacteria</taxon>
        <taxon>Bacillati</taxon>
        <taxon>Bacillota</taxon>
        <taxon>Bacilli</taxon>
        <taxon>Bacillales</taxon>
        <taxon>Alicyclobacillaceae</taxon>
        <taxon>Ferroacidibacillus</taxon>
    </lineage>
</organism>
<dbReference type="PROSITE" id="PS50035">
    <property type="entry name" value="PLD"/>
    <property type="match status" value="1"/>
</dbReference>
<sequence length="287" mass="33032">MDKQAVNVVRIVQLAQKYRVESHIMRWAGILRFFAYAFPDGFTINDWNNFGMETVDKDIIHGFLHVLVDTDFITELQLVYKVVHDNELQRLLELADVVLRTQKTLYKVPESRMLWSIPIGTDVPTNIVSSFHYINSWIIETAQRATRRLLIVSPYYTESGMKVLEPTMLALLRNRPNVSMEFVVSDVAQEANAKAFRYLLDFVGHLHQKQIRVYQPSSVTNESLWFHAKFLVADGESGYLGSANFSKRALDDQFELGVSLSRSQAETLERLVDYWIQCGSLVQCGFL</sequence>
<dbReference type="RefSeq" id="WP_067566260.1">
    <property type="nucleotide sequence ID" value="NZ_LSUQ01000047.1"/>
</dbReference>
<dbReference type="Proteomes" id="UP000077421">
    <property type="component" value="Unassembled WGS sequence"/>
</dbReference>
<feature type="domain" description="PLD phosphodiesterase" evidence="1">
    <location>
        <begin position="222"/>
        <end position="249"/>
    </location>
</feature>
<dbReference type="GO" id="GO:0006793">
    <property type="term" value="P:phosphorus metabolic process"/>
    <property type="evidence" value="ECO:0007669"/>
    <property type="project" value="UniProtKB-ARBA"/>
</dbReference>
<dbReference type="Gene3D" id="3.30.870.10">
    <property type="entry name" value="Endonuclease Chain A"/>
    <property type="match status" value="1"/>
</dbReference>
<protein>
    <recommendedName>
        <fullName evidence="1">PLD phosphodiesterase domain-containing protein</fullName>
    </recommendedName>
</protein>
<evidence type="ECO:0000313" key="2">
    <source>
        <dbReference type="EMBL" id="OAG93174.1"/>
    </source>
</evidence>
<reference evidence="2 3" key="1">
    <citation type="submission" date="2016-02" db="EMBL/GenBank/DDBJ databases">
        <title>Draft genome sequence of Acidibacillus ferrooxidans SLC66.</title>
        <authorList>
            <person name="Oliveira G."/>
            <person name="Nancucheo I."/>
            <person name="Dall'Agnol H."/>
            <person name="Johnson B."/>
            <person name="Oliveira R."/>
            <person name="Nunes G.L."/>
            <person name="Tzotzos G."/>
            <person name="Orellana S.C."/>
            <person name="Salim A.C."/>
            <person name="Araujo F.M."/>
        </authorList>
    </citation>
    <scope>NUCLEOTIDE SEQUENCE [LARGE SCALE GENOMIC DNA]</scope>
    <source>
        <strain evidence="2 3">SLC66</strain>
    </source>
</reference>
<dbReference type="OrthoDB" id="2991164at2"/>
<dbReference type="CDD" id="cd00138">
    <property type="entry name" value="PLDc_SF"/>
    <property type="match status" value="1"/>
</dbReference>
<dbReference type="GO" id="GO:0003824">
    <property type="term" value="F:catalytic activity"/>
    <property type="evidence" value="ECO:0007669"/>
    <property type="project" value="InterPro"/>
</dbReference>
<evidence type="ECO:0000259" key="1">
    <source>
        <dbReference type="PROSITE" id="PS50035"/>
    </source>
</evidence>
<dbReference type="InterPro" id="IPR025202">
    <property type="entry name" value="PLD-like_dom"/>
</dbReference>
<dbReference type="EMBL" id="LSUQ01000047">
    <property type="protein sequence ID" value="OAG93174.1"/>
    <property type="molecule type" value="Genomic_DNA"/>
</dbReference>